<sequence length="478" mass="50630">MNQKVVLSVGSLVCCGLILYSVLGGDSSPKESGVQEPSFIGVNDSVGAISDSTSDTLRTLIAENRQKEQQYLQLERQFRELQTSVEVSGKQQGSVVGDGSSKAELDALKKEMELLRAQVVEIEVGSVSDGLSESSALPAQLPAVTREESEGERASGPSYRDLIPKLVLPGTNLKPSGSEGVSDGASLKLPGQGGLFANDDGLVWLDPTDAQVTYDSNGNAVTTFPSQALNAQKTEAELVSAAKEEPTQIPFYTIPPNSIFTEVTNVTAIIGRVPQAGTVVDPFRYSLTLGSENLAANGHHMPYLHSIVVSGTATGDFTMKCSRGSIDSLTYIFMDGTIHSETASSADPYGYITDEYGVPCISGHYITNVDEYLAKKGLMATAVGIGESLAAGQLTTTGSGDNASTSLTGSELKYAGAKGLSGSINELSDWLEERQQGAFDAVFIPVGEKFSVQFDRTIEIDYRVNGRRLNHGSSVGVR</sequence>
<feature type="coiled-coil region" evidence="1">
    <location>
        <begin position="57"/>
        <end position="125"/>
    </location>
</feature>
<name>A0AAN0XZ59_9VIBR</name>
<evidence type="ECO:0000313" key="3">
    <source>
        <dbReference type="Proteomes" id="UP000092018"/>
    </source>
</evidence>
<evidence type="ECO:0000256" key="1">
    <source>
        <dbReference type="SAM" id="Coils"/>
    </source>
</evidence>
<organism evidence="2 3">
    <name type="scientific">Vibrio breoganii</name>
    <dbReference type="NCBI Taxonomy" id="553239"/>
    <lineage>
        <taxon>Bacteria</taxon>
        <taxon>Pseudomonadati</taxon>
        <taxon>Pseudomonadota</taxon>
        <taxon>Gammaproteobacteria</taxon>
        <taxon>Vibrionales</taxon>
        <taxon>Vibrionaceae</taxon>
        <taxon>Vibrio</taxon>
    </lineage>
</organism>
<dbReference type="Proteomes" id="UP000092018">
    <property type="component" value="Plasmid unnamed1"/>
</dbReference>
<protein>
    <submittedName>
        <fullName evidence="2">Integrating conjugative element protein</fullName>
    </submittedName>
</protein>
<dbReference type="RefSeq" id="WP_065211113.1">
    <property type="nucleotide sequence ID" value="NZ_CP016179.1"/>
</dbReference>
<keyword evidence="1" id="KW-0175">Coiled coil</keyword>
<evidence type="ECO:0000313" key="2">
    <source>
        <dbReference type="EMBL" id="ANO35351.1"/>
    </source>
</evidence>
<dbReference type="KEGG" id="vbr:A6E01_19245"/>
<dbReference type="InterPro" id="IPR021207">
    <property type="entry name" value="Integr_conj_element_PFL4705"/>
</dbReference>
<dbReference type="AlphaFoldDB" id="A0AAN0XZ59"/>
<proteinExistence type="predicted"/>
<dbReference type="EMBL" id="CP016179">
    <property type="protein sequence ID" value="ANO35351.1"/>
    <property type="molecule type" value="Genomic_DNA"/>
</dbReference>
<reference evidence="2 3" key="1">
    <citation type="submission" date="2016-06" db="EMBL/GenBank/DDBJ databases">
        <title>Adaptive Radiation by Waves of Gene Transfer Leads to Fine-Scale Resource Partitioning in Marine Microbes.</title>
        <authorList>
            <person name="Hehemann J.-H."/>
            <person name="Arevalo P."/>
            <person name="Datta M.S."/>
            <person name="Yu X."/>
            <person name="Corzett C."/>
            <person name="Henschel A."/>
            <person name="Preheim S.P."/>
            <person name="Timberlake S."/>
            <person name="Alm E.J."/>
            <person name="Polz M.F."/>
        </authorList>
    </citation>
    <scope>NUCLEOTIDE SEQUENCE [LARGE SCALE GENOMIC DNA]</scope>
    <source>
        <strain evidence="2 3">FF50</strain>
        <plasmid evidence="2 3">unnamed1</plasmid>
    </source>
</reference>
<dbReference type="NCBIfam" id="TIGR03752">
    <property type="entry name" value="conj_TIGR03752"/>
    <property type="match status" value="1"/>
</dbReference>
<gene>
    <name evidence="2" type="ORF">A6E01_19245</name>
</gene>
<geneLocation type="plasmid" evidence="2 3">
    <name>unnamed1</name>
</geneLocation>
<accession>A0AAN0XZ59</accession>
<keyword evidence="2" id="KW-0614">Plasmid</keyword>